<dbReference type="GO" id="GO:0005506">
    <property type="term" value="F:iron ion binding"/>
    <property type="evidence" value="ECO:0007669"/>
    <property type="project" value="InterPro"/>
</dbReference>
<evidence type="ECO:0000313" key="17">
    <source>
        <dbReference type="EMBL" id="KAK7571862.1"/>
    </source>
</evidence>
<name>A0AAN9THI7_9HEMI</name>
<dbReference type="PANTHER" id="PTHR24303">
    <property type="entry name" value="HEME-BINDING MONOOXYGENASE FAMILY"/>
    <property type="match status" value="1"/>
</dbReference>
<evidence type="ECO:0000256" key="12">
    <source>
        <dbReference type="ARBA" id="ARBA00023033"/>
    </source>
</evidence>
<keyword evidence="11 14" id="KW-0408">Iron</keyword>
<keyword evidence="16" id="KW-0812">Transmembrane</keyword>
<dbReference type="InterPro" id="IPR002401">
    <property type="entry name" value="Cyt_P450_E_grp-I"/>
</dbReference>
<dbReference type="Pfam" id="PF00067">
    <property type="entry name" value="p450"/>
    <property type="match status" value="1"/>
</dbReference>
<dbReference type="SUPFAM" id="SSF48264">
    <property type="entry name" value="Cytochrome P450"/>
    <property type="match status" value="1"/>
</dbReference>
<evidence type="ECO:0008006" key="19">
    <source>
        <dbReference type="Google" id="ProtNLM"/>
    </source>
</evidence>
<keyword evidence="8" id="KW-0256">Endoplasmic reticulum</keyword>
<comment type="function">
    <text evidence="2">May be involved in the metabolism of insect hormones and in the breakdown of synthetic insecticides.</text>
</comment>
<dbReference type="GO" id="GO:0020037">
    <property type="term" value="F:heme binding"/>
    <property type="evidence" value="ECO:0007669"/>
    <property type="project" value="InterPro"/>
</dbReference>
<dbReference type="EMBL" id="JBBCAQ010000038">
    <property type="protein sequence ID" value="KAK7571862.1"/>
    <property type="molecule type" value="Genomic_DNA"/>
</dbReference>
<reference evidence="17 18" key="1">
    <citation type="submission" date="2024-03" db="EMBL/GenBank/DDBJ databases">
        <title>Adaptation during the transition from Ophiocordyceps entomopathogen to insect associate is accompanied by gene loss and intensified selection.</title>
        <authorList>
            <person name="Ward C.M."/>
            <person name="Onetto C.A."/>
            <person name="Borneman A.R."/>
        </authorList>
    </citation>
    <scope>NUCLEOTIDE SEQUENCE [LARGE SCALE GENOMIC DNA]</scope>
    <source>
        <strain evidence="17">AWRI1</strain>
        <tissue evidence="17">Single Adult Female</tissue>
    </source>
</reference>
<evidence type="ECO:0000256" key="3">
    <source>
        <dbReference type="ARBA" id="ARBA00004174"/>
    </source>
</evidence>
<keyword evidence="16" id="KW-1133">Transmembrane helix</keyword>
<organism evidence="17 18">
    <name type="scientific">Parthenolecanium corni</name>
    <dbReference type="NCBI Taxonomy" id="536013"/>
    <lineage>
        <taxon>Eukaryota</taxon>
        <taxon>Metazoa</taxon>
        <taxon>Ecdysozoa</taxon>
        <taxon>Arthropoda</taxon>
        <taxon>Hexapoda</taxon>
        <taxon>Insecta</taxon>
        <taxon>Pterygota</taxon>
        <taxon>Neoptera</taxon>
        <taxon>Paraneoptera</taxon>
        <taxon>Hemiptera</taxon>
        <taxon>Sternorrhyncha</taxon>
        <taxon>Coccoidea</taxon>
        <taxon>Coccidae</taxon>
        <taxon>Parthenolecanium</taxon>
    </lineage>
</organism>
<evidence type="ECO:0000256" key="13">
    <source>
        <dbReference type="ARBA" id="ARBA00023136"/>
    </source>
</evidence>
<keyword evidence="18" id="KW-1185">Reference proteome</keyword>
<dbReference type="Proteomes" id="UP001367676">
    <property type="component" value="Unassembled WGS sequence"/>
</dbReference>
<dbReference type="PANTHER" id="PTHR24303:SF27">
    <property type="entry name" value="CYTOCHROME P450 307B1"/>
    <property type="match status" value="1"/>
</dbReference>
<comment type="cofactor">
    <cofactor evidence="1 14">
        <name>heme</name>
        <dbReference type="ChEBI" id="CHEBI:30413"/>
    </cofactor>
</comment>
<evidence type="ECO:0000256" key="14">
    <source>
        <dbReference type="PIRSR" id="PIRSR602401-1"/>
    </source>
</evidence>
<comment type="subcellular location">
    <subcellularLocation>
        <location evidence="4">Endoplasmic reticulum membrane</location>
        <topology evidence="4">Peripheral membrane protein</topology>
    </subcellularLocation>
    <subcellularLocation>
        <location evidence="3">Microsome membrane</location>
        <topology evidence="3">Peripheral membrane protein</topology>
    </subcellularLocation>
</comment>
<evidence type="ECO:0000256" key="5">
    <source>
        <dbReference type="ARBA" id="ARBA00010617"/>
    </source>
</evidence>
<evidence type="ECO:0000256" key="7">
    <source>
        <dbReference type="ARBA" id="ARBA00022723"/>
    </source>
</evidence>
<dbReference type="CDD" id="cd20617">
    <property type="entry name" value="CYP1_2-like"/>
    <property type="match status" value="1"/>
</dbReference>
<dbReference type="AlphaFoldDB" id="A0AAN9THI7"/>
<evidence type="ECO:0000256" key="2">
    <source>
        <dbReference type="ARBA" id="ARBA00003690"/>
    </source>
</evidence>
<protein>
    <recommendedName>
        <fullName evidence="19">Cytochrome P450</fullName>
    </recommendedName>
</protein>
<comment type="similarity">
    <text evidence="5 15">Belongs to the cytochrome P450 family.</text>
</comment>
<evidence type="ECO:0000256" key="15">
    <source>
        <dbReference type="RuleBase" id="RU000461"/>
    </source>
</evidence>
<evidence type="ECO:0000256" key="1">
    <source>
        <dbReference type="ARBA" id="ARBA00001971"/>
    </source>
</evidence>
<dbReference type="Gene3D" id="1.10.630.10">
    <property type="entry name" value="Cytochrome P450"/>
    <property type="match status" value="1"/>
</dbReference>
<dbReference type="InterPro" id="IPR017972">
    <property type="entry name" value="Cyt_P450_CS"/>
</dbReference>
<dbReference type="GO" id="GO:0016705">
    <property type="term" value="F:oxidoreductase activity, acting on paired donors, with incorporation or reduction of molecular oxygen"/>
    <property type="evidence" value="ECO:0007669"/>
    <property type="project" value="InterPro"/>
</dbReference>
<comment type="caution">
    <text evidence="17">The sequence shown here is derived from an EMBL/GenBank/DDBJ whole genome shotgun (WGS) entry which is preliminary data.</text>
</comment>
<evidence type="ECO:0000256" key="10">
    <source>
        <dbReference type="ARBA" id="ARBA00023002"/>
    </source>
</evidence>
<feature type="transmembrane region" description="Helical" evidence="16">
    <location>
        <begin position="6"/>
        <end position="28"/>
    </location>
</feature>
<keyword evidence="9" id="KW-0492">Microsome</keyword>
<keyword evidence="12 15" id="KW-0503">Monooxygenase</keyword>
<sequence>MYFLLTFSYTTWVLFYVLCLVIVFVLLFGKQAGQVNENESTVVEPDGPTPLPVIGSLHLLRGYQVPFQAFTELGKIYGDVFKIKLGTVQCVVVNGLDNIREVLIVKGDHYDGRPNFQRYNLIFDGDKRNSLAFCDWSELQKTRRELLRAHTFPQSFSLKFQQLDAHINLEAQTVLQQIAEAGNQPVAFKPILLRACANIFLQHFCGKRYEYEDKSFQKMVYYFDQIFYEVNQGYAADFMPWLLPFYRSHFNEIAKWSKFIREFTTEIVNDRYSKWGPGKENSDYIDTLIDTIRREEDKEINLEIALFSLEDIIGGHSAIANFLMKVLAYIATKPDVQRKIKMEIIAVTGGERDVRLTDRQSMPYTEAVILETTRLIASPIVPHVASQDSSIAGLKVHKGTLIFLNNFELNHNLDLWKNPEEFNPERFLNGGYLTKPDHFFPFSTGRRSCMGYKMVQLLSFLIIALILQKYEIQPAPGFTYDVTKGSLALHYDTFKFNFA</sequence>
<evidence type="ECO:0000256" key="6">
    <source>
        <dbReference type="ARBA" id="ARBA00022617"/>
    </source>
</evidence>
<dbReference type="InterPro" id="IPR036396">
    <property type="entry name" value="Cyt_P450_sf"/>
</dbReference>
<evidence type="ECO:0000256" key="11">
    <source>
        <dbReference type="ARBA" id="ARBA00023004"/>
    </source>
</evidence>
<evidence type="ECO:0000256" key="16">
    <source>
        <dbReference type="SAM" id="Phobius"/>
    </source>
</evidence>
<dbReference type="FunFam" id="1.10.630.10:FF:000238">
    <property type="entry name" value="Cytochrome P450 2A6"/>
    <property type="match status" value="1"/>
</dbReference>
<evidence type="ECO:0000256" key="8">
    <source>
        <dbReference type="ARBA" id="ARBA00022824"/>
    </source>
</evidence>
<keyword evidence="10 15" id="KW-0560">Oxidoreductase</keyword>
<dbReference type="InterPro" id="IPR001128">
    <property type="entry name" value="Cyt_P450"/>
</dbReference>
<keyword evidence="6 14" id="KW-0349">Heme</keyword>
<proteinExistence type="inferred from homology"/>
<feature type="binding site" description="axial binding residue" evidence="14">
    <location>
        <position position="449"/>
    </location>
    <ligand>
        <name>heme</name>
        <dbReference type="ChEBI" id="CHEBI:30413"/>
    </ligand>
    <ligandPart>
        <name>Fe</name>
        <dbReference type="ChEBI" id="CHEBI:18248"/>
    </ligandPart>
</feature>
<keyword evidence="13 16" id="KW-0472">Membrane</keyword>
<dbReference type="PRINTS" id="PR00463">
    <property type="entry name" value="EP450I"/>
</dbReference>
<dbReference type="GO" id="GO:0004497">
    <property type="term" value="F:monooxygenase activity"/>
    <property type="evidence" value="ECO:0007669"/>
    <property type="project" value="UniProtKB-KW"/>
</dbReference>
<gene>
    <name evidence="17" type="ORF">V9T40_014334</name>
</gene>
<evidence type="ECO:0000256" key="4">
    <source>
        <dbReference type="ARBA" id="ARBA00004406"/>
    </source>
</evidence>
<evidence type="ECO:0000256" key="9">
    <source>
        <dbReference type="ARBA" id="ARBA00022848"/>
    </source>
</evidence>
<evidence type="ECO:0000313" key="18">
    <source>
        <dbReference type="Proteomes" id="UP001367676"/>
    </source>
</evidence>
<dbReference type="PROSITE" id="PS00086">
    <property type="entry name" value="CYTOCHROME_P450"/>
    <property type="match status" value="1"/>
</dbReference>
<dbReference type="GO" id="GO:0005789">
    <property type="term" value="C:endoplasmic reticulum membrane"/>
    <property type="evidence" value="ECO:0007669"/>
    <property type="project" value="UniProtKB-SubCell"/>
</dbReference>
<accession>A0AAN9THI7</accession>
<keyword evidence="7 14" id="KW-0479">Metal-binding</keyword>